<dbReference type="PROSITE" id="PS50303">
    <property type="entry name" value="PUM_HD"/>
    <property type="match status" value="1"/>
</dbReference>
<dbReference type="GO" id="GO:0003729">
    <property type="term" value="F:mRNA binding"/>
    <property type="evidence" value="ECO:0007669"/>
    <property type="project" value="TreeGrafter"/>
</dbReference>
<dbReference type="AlphaFoldDB" id="A0A1S3E4D4"/>
<proteinExistence type="predicted"/>
<dbReference type="GO" id="GO:0006417">
    <property type="term" value="P:regulation of translation"/>
    <property type="evidence" value="ECO:0007669"/>
    <property type="project" value="UniProtKB-KW"/>
</dbReference>
<keyword evidence="2" id="KW-0810">Translation regulation</keyword>
<keyword evidence="1" id="KW-0677">Repeat</keyword>
<dbReference type="Gene3D" id="1.25.10.10">
    <property type="entry name" value="Leucine-rich Repeat Variant"/>
    <property type="match status" value="1"/>
</dbReference>
<dbReference type="SMART" id="SM00025">
    <property type="entry name" value="Pumilio"/>
    <property type="match status" value="8"/>
</dbReference>
<dbReference type="PANTHER" id="PTHR12537:SF129">
    <property type="entry name" value="PUMILIO HOMOLOG 15-LIKE"/>
    <property type="match status" value="1"/>
</dbReference>
<evidence type="ECO:0000313" key="6">
    <source>
        <dbReference type="Proteomes" id="UP000087171"/>
    </source>
</evidence>
<evidence type="ECO:0000256" key="3">
    <source>
        <dbReference type="ARBA" id="ARBA00022884"/>
    </source>
</evidence>
<keyword evidence="3" id="KW-0694">RNA-binding</keyword>
<gene>
    <name evidence="7" type="primary">LOC101491338</name>
</gene>
<accession>A0A1S3E4D4</accession>
<dbReference type="eggNOG" id="KOG2049">
    <property type="taxonomic scope" value="Eukaryota"/>
</dbReference>
<dbReference type="InterPro" id="IPR033133">
    <property type="entry name" value="PUM-HD"/>
</dbReference>
<protein>
    <submittedName>
        <fullName evidence="7">Pumilio homolog 11-like</fullName>
    </submittedName>
</protein>
<evidence type="ECO:0000313" key="7">
    <source>
        <dbReference type="RefSeq" id="XP_012569911.2"/>
    </source>
</evidence>
<evidence type="ECO:0000259" key="5">
    <source>
        <dbReference type="PROSITE" id="PS50303"/>
    </source>
</evidence>
<name>A0A1S3E4D4_CICAR</name>
<reference evidence="7" key="2">
    <citation type="submission" date="2025-08" db="UniProtKB">
        <authorList>
            <consortium name="RefSeq"/>
        </authorList>
    </citation>
    <scope>IDENTIFICATION</scope>
    <source>
        <tissue evidence="7">Etiolated seedlings</tissue>
    </source>
</reference>
<dbReference type="SUPFAM" id="SSF48371">
    <property type="entry name" value="ARM repeat"/>
    <property type="match status" value="1"/>
</dbReference>
<dbReference type="Pfam" id="PF00806">
    <property type="entry name" value="PUF"/>
    <property type="match status" value="8"/>
</dbReference>
<feature type="repeat" description="Pumilio" evidence="4">
    <location>
        <begin position="295"/>
        <end position="330"/>
    </location>
</feature>
<dbReference type="RefSeq" id="XP_012569911.2">
    <property type="nucleotide sequence ID" value="XM_012714457.2"/>
</dbReference>
<keyword evidence="6" id="KW-1185">Reference proteome</keyword>
<evidence type="ECO:0000256" key="4">
    <source>
        <dbReference type="PROSITE-ProRule" id="PRU00317"/>
    </source>
</evidence>
<feature type="domain" description="PUM-HD" evidence="5">
    <location>
        <begin position="86"/>
        <end position="430"/>
    </location>
</feature>
<dbReference type="PROSITE" id="PS50302">
    <property type="entry name" value="PUM"/>
    <property type="match status" value="3"/>
</dbReference>
<dbReference type="GO" id="GO:0005737">
    <property type="term" value="C:cytoplasm"/>
    <property type="evidence" value="ECO:0007669"/>
    <property type="project" value="TreeGrafter"/>
</dbReference>
<dbReference type="PaxDb" id="3827-XP_004496035.1"/>
<dbReference type="PANTHER" id="PTHR12537">
    <property type="entry name" value="RNA BINDING PROTEIN PUMILIO-RELATED"/>
    <property type="match status" value="1"/>
</dbReference>
<organism evidence="6 7">
    <name type="scientific">Cicer arietinum</name>
    <name type="common">Chickpea</name>
    <name type="synonym">Garbanzo</name>
    <dbReference type="NCBI Taxonomy" id="3827"/>
    <lineage>
        <taxon>Eukaryota</taxon>
        <taxon>Viridiplantae</taxon>
        <taxon>Streptophyta</taxon>
        <taxon>Embryophyta</taxon>
        <taxon>Tracheophyta</taxon>
        <taxon>Spermatophyta</taxon>
        <taxon>Magnoliopsida</taxon>
        <taxon>eudicotyledons</taxon>
        <taxon>Gunneridae</taxon>
        <taxon>Pentapetalae</taxon>
        <taxon>rosids</taxon>
        <taxon>fabids</taxon>
        <taxon>Fabales</taxon>
        <taxon>Fabaceae</taxon>
        <taxon>Papilionoideae</taxon>
        <taxon>50 kb inversion clade</taxon>
        <taxon>NPAAA clade</taxon>
        <taxon>Hologalegina</taxon>
        <taxon>IRL clade</taxon>
        <taxon>Cicereae</taxon>
        <taxon>Cicer</taxon>
    </lineage>
</organism>
<feature type="repeat" description="Pumilio" evidence="4">
    <location>
        <begin position="259"/>
        <end position="294"/>
    </location>
</feature>
<dbReference type="InterPro" id="IPR001313">
    <property type="entry name" value="Pumilio_RNA-bd_rpt"/>
</dbReference>
<evidence type="ECO:0000256" key="2">
    <source>
        <dbReference type="ARBA" id="ARBA00022845"/>
    </source>
</evidence>
<feature type="repeat" description="Pumilio" evidence="4">
    <location>
        <begin position="331"/>
        <end position="366"/>
    </location>
</feature>
<dbReference type="OrthoDB" id="668540at2759"/>
<dbReference type="Proteomes" id="UP000087171">
    <property type="component" value="Chromosome Ca4"/>
</dbReference>
<reference evidence="6" key="1">
    <citation type="journal article" date="2013" name="Nat. Biotechnol.">
        <title>Draft genome sequence of chickpea (Cicer arietinum) provides a resource for trait improvement.</title>
        <authorList>
            <person name="Varshney R.K."/>
            <person name="Song C."/>
            <person name="Saxena R.K."/>
            <person name="Azam S."/>
            <person name="Yu S."/>
            <person name="Sharpe A.G."/>
            <person name="Cannon S."/>
            <person name="Baek J."/>
            <person name="Rosen B.D."/>
            <person name="Tar'an B."/>
            <person name="Millan T."/>
            <person name="Zhang X."/>
            <person name="Ramsay L.D."/>
            <person name="Iwata A."/>
            <person name="Wang Y."/>
            <person name="Nelson W."/>
            <person name="Farmer A.D."/>
            <person name="Gaur P.M."/>
            <person name="Soderlund C."/>
            <person name="Penmetsa R.V."/>
            <person name="Xu C."/>
            <person name="Bharti A.K."/>
            <person name="He W."/>
            <person name="Winter P."/>
            <person name="Zhao S."/>
            <person name="Hane J.K."/>
            <person name="Carrasquilla-Garcia N."/>
            <person name="Condie J.A."/>
            <person name="Upadhyaya H.D."/>
            <person name="Luo M.C."/>
            <person name="Thudi M."/>
            <person name="Gowda C.L."/>
            <person name="Singh N.P."/>
            <person name="Lichtenzveig J."/>
            <person name="Gali K.K."/>
            <person name="Rubio J."/>
            <person name="Nadarajan N."/>
            <person name="Dolezel J."/>
            <person name="Bansal K.C."/>
            <person name="Xu X."/>
            <person name="Edwards D."/>
            <person name="Zhang G."/>
            <person name="Kahl G."/>
            <person name="Gil J."/>
            <person name="Singh K.B."/>
            <person name="Datta S.K."/>
            <person name="Jackson S.A."/>
            <person name="Wang J."/>
            <person name="Cook D.R."/>
        </authorList>
    </citation>
    <scope>NUCLEOTIDE SEQUENCE [LARGE SCALE GENOMIC DNA]</scope>
    <source>
        <strain evidence="6">cv. CDC Frontier</strain>
    </source>
</reference>
<sequence length="433" mass="49837">MNNFCSSDVVDPLMEEHEHSPPLQPVQDKTVIHQQLYSSHVQDVRTLNAPRMEDNNTLSNNYNDKSSNGLLNYSEMNMMRIKAAIEANVHKMHFHHIYNYMNNRPSLLKRGLVPVMAMDELGCRYLQAKIDEGNFLDVEIIVSEVKDRLHQLITHPFGNYLILKIFQAKDIVTMDQINSLSFMLISNDQKLLDVCIHDHGTRVMQNILENIENTFTLYEVTRAVGRIIVALMKNINGSYVVLQCLKLFPPEFKDIILDEVVRNCVNVARDKVGCSVIQKFLRHVVGNAITLLIVEIISKAMVLAEDSYGNYVVQYVIKMMWPRANQMIIEVLRGKFVRLSLNKHASNVVEDLLRYCEYNDAAVIVEEIMRSRDFLTVLKDPFGNYVAQRALQCTKGRLCRELCHLIISKNRKLRNHLYGKRVLAMATACLKVQ</sequence>
<dbReference type="InterPro" id="IPR016024">
    <property type="entry name" value="ARM-type_fold"/>
</dbReference>
<dbReference type="InterPro" id="IPR011989">
    <property type="entry name" value="ARM-like"/>
</dbReference>
<evidence type="ECO:0000256" key="1">
    <source>
        <dbReference type="ARBA" id="ARBA00022737"/>
    </source>
</evidence>